<evidence type="ECO:0000313" key="2">
    <source>
        <dbReference type="EMBL" id="EKM48455.1"/>
    </source>
</evidence>
<keyword evidence="3" id="KW-1185">Reference proteome</keyword>
<dbReference type="OrthoDB" id="2804180at2759"/>
<gene>
    <name evidence="2" type="ORF">PHACADRAFT_189155</name>
</gene>
<accession>K5VP15</accession>
<dbReference type="Proteomes" id="UP000008370">
    <property type="component" value="Unassembled WGS sequence"/>
</dbReference>
<name>K5VP15_PHACS</name>
<dbReference type="RefSeq" id="XP_007402993.1">
    <property type="nucleotide sequence ID" value="XM_007402931.1"/>
</dbReference>
<reference evidence="2 3" key="1">
    <citation type="journal article" date="2012" name="BMC Genomics">
        <title>Comparative genomics of the white-rot fungi, Phanerochaete carnosa and P. chrysosporium, to elucidate the genetic basis of the distinct wood types they colonize.</title>
        <authorList>
            <person name="Suzuki H."/>
            <person name="MacDonald J."/>
            <person name="Syed K."/>
            <person name="Salamov A."/>
            <person name="Hori C."/>
            <person name="Aerts A."/>
            <person name="Henrissat B."/>
            <person name="Wiebenga A."/>
            <person name="vanKuyk P.A."/>
            <person name="Barry K."/>
            <person name="Lindquist E."/>
            <person name="LaButti K."/>
            <person name="Lapidus A."/>
            <person name="Lucas S."/>
            <person name="Coutinho P."/>
            <person name="Gong Y."/>
            <person name="Samejima M."/>
            <person name="Mahadevan R."/>
            <person name="Abou-Zaid M."/>
            <person name="de Vries R.P."/>
            <person name="Igarashi K."/>
            <person name="Yadav J.S."/>
            <person name="Grigoriev I.V."/>
            <person name="Master E.R."/>
        </authorList>
    </citation>
    <scope>NUCLEOTIDE SEQUENCE [LARGE SCALE GENOMIC DNA]</scope>
    <source>
        <strain evidence="2 3">HHB-10118-sp</strain>
    </source>
</reference>
<evidence type="ECO:0000313" key="3">
    <source>
        <dbReference type="Proteomes" id="UP000008370"/>
    </source>
</evidence>
<dbReference type="InParanoid" id="K5VP15"/>
<dbReference type="EMBL" id="JH931036">
    <property type="protein sequence ID" value="EKM48455.1"/>
    <property type="molecule type" value="Genomic_DNA"/>
</dbReference>
<proteinExistence type="predicted"/>
<dbReference type="HOGENOM" id="CLU_065614_0_0_1"/>
<dbReference type="AlphaFoldDB" id="K5VP15"/>
<evidence type="ECO:0000256" key="1">
    <source>
        <dbReference type="SAM" id="MobiDB-lite"/>
    </source>
</evidence>
<dbReference type="KEGG" id="pco:PHACADRAFT_189155"/>
<protein>
    <submittedName>
        <fullName evidence="2">Uncharacterized protein</fullName>
    </submittedName>
</protein>
<dbReference type="GeneID" id="18910535"/>
<organism evidence="2 3">
    <name type="scientific">Phanerochaete carnosa (strain HHB-10118-sp)</name>
    <name type="common">White-rot fungus</name>
    <name type="synonym">Peniophora carnosa</name>
    <dbReference type="NCBI Taxonomy" id="650164"/>
    <lineage>
        <taxon>Eukaryota</taxon>
        <taxon>Fungi</taxon>
        <taxon>Dikarya</taxon>
        <taxon>Basidiomycota</taxon>
        <taxon>Agaricomycotina</taxon>
        <taxon>Agaricomycetes</taxon>
        <taxon>Polyporales</taxon>
        <taxon>Phanerochaetaceae</taxon>
        <taxon>Phanerochaete</taxon>
    </lineage>
</organism>
<feature type="region of interest" description="Disordered" evidence="1">
    <location>
        <begin position="69"/>
        <end position="135"/>
    </location>
</feature>
<sequence>MPATRTSRAVSFLQPPTIPPCVPLLLSEMELFPTPSRVGVFGENVLIARPTRPRVFGVYEVQVPPVVRPAARSRADTGKKSRLSSYEKPSAKRPSPDGTGSTTSAEAEVEVEAEGAPPSVRAPIPKPFGEVGRPGRGGYNLDNSLRAIGWSAEDVSEFKTKASFAIEKHLNIAKSYSNQLPAGLQKAREIVNHGRLS</sequence>